<protein>
    <submittedName>
        <fullName evidence="5">ATP-binding protein</fullName>
    </submittedName>
</protein>
<name>A0A4R5QHF5_9PROT</name>
<dbReference type="CDD" id="cd19481">
    <property type="entry name" value="RecA-like_protease"/>
    <property type="match status" value="1"/>
</dbReference>
<keyword evidence="3 5" id="KW-0067">ATP-binding</keyword>
<dbReference type="InterPro" id="IPR027417">
    <property type="entry name" value="P-loop_NTPase"/>
</dbReference>
<dbReference type="SMART" id="SM00382">
    <property type="entry name" value="AAA"/>
    <property type="match status" value="1"/>
</dbReference>
<dbReference type="GO" id="GO:0016887">
    <property type="term" value="F:ATP hydrolysis activity"/>
    <property type="evidence" value="ECO:0007669"/>
    <property type="project" value="InterPro"/>
</dbReference>
<evidence type="ECO:0000259" key="4">
    <source>
        <dbReference type="SMART" id="SM00382"/>
    </source>
</evidence>
<evidence type="ECO:0000256" key="3">
    <source>
        <dbReference type="ARBA" id="ARBA00022840"/>
    </source>
</evidence>
<keyword evidence="2" id="KW-0547">Nucleotide-binding</keyword>
<dbReference type="Gene3D" id="3.40.50.300">
    <property type="entry name" value="P-loop containing nucleotide triphosphate hydrolases"/>
    <property type="match status" value="1"/>
</dbReference>
<feature type="domain" description="AAA+ ATPase" evidence="4">
    <location>
        <begin position="404"/>
        <end position="536"/>
    </location>
</feature>
<organism evidence="5 6">
    <name type="scientific">Dankookia rubra</name>
    <dbReference type="NCBI Taxonomy" id="1442381"/>
    <lineage>
        <taxon>Bacteria</taxon>
        <taxon>Pseudomonadati</taxon>
        <taxon>Pseudomonadota</taxon>
        <taxon>Alphaproteobacteria</taxon>
        <taxon>Acetobacterales</taxon>
        <taxon>Roseomonadaceae</taxon>
        <taxon>Dankookia</taxon>
    </lineage>
</organism>
<keyword evidence="6" id="KW-1185">Reference proteome</keyword>
<evidence type="ECO:0000313" key="6">
    <source>
        <dbReference type="Proteomes" id="UP000295096"/>
    </source>
</evidence>
<dbReference type="Pfam" id="PF22977">
    <property type="entry name" value="WHD"/>
    <property type="match status" value="1"/>
</dbReference>
<proteinExistence type="inferred from homology"/>
<dbReference type="InterPro" id="IPR003593">
    <property type="entry name" value="AAA+_ATPase"/>
</dbReference>
<sequence>MVRAVREHLAAIAVGPTTNVPDAESDTWLDWPDPHPGAPIPALLRLRAAFGLTGFEVAVLALCVAHELDAAIGPLCAGAAGDPERAWPSFALALRAFPGADWEAVAATGRLRAWQLVAAERRFGEPLLLAALRCDERVLDFVKGLNRLDARLAPMVDAIAAPDGELPDPAAAAALLRLWEDGRHAGLVSGGEPALRLDIVAAVARTTGRAAFRIDAEVLPTSPDACEALARLWTREAVLLPLVLVVTAGGEEAATVRRFVDRLALPCAVCTDSPAPRELATLPTILVTPPDGAAQEHAWRVALGPGREALVARVAGTFDLPQAEIFRIAATAPPGEEAAWRHCVTAMRPGLDALAQRIEPRLGWDDLVLPPEQRGVLRQIADQVRQRRRVHDDWGYAARLSRGLGVTALFAGDSGTGKTMAAEVLAAELGLNLYRIDLSAVVSKYIGETEKNLRRLFDAAERGGAVLLFDEADALFGKRTEVKDSHDRYANIEVNYLLQRIESFAGLAILATNFKAALDSGFLRRLRFVVRFPYPGPAERAALWRGAFPTAVPCEPLDFARLAGFNLTGGHIVTAALNAAFLAAAEDAPVAMRHVLQAARAELVKLNRPILAADFALPTDLPARAAE</sequence>
<reference evidence="5 6" key="1">
    <citation type="journal article" date="2016" name="J. Microbiol.">
        <title>Dankookia rubra gen. nov., sp. nov., an alphaproteobacterium isolated from sediment of a shallow stream.</title>
        <authorList>
            <person name="Kim W.H."/>
            <person name="Kim D.H."/>
            <person name="Kang K."/>
            <person name="Ahn T.Y."/>
        </authorList>
    </citation>
    <scope>NUCLEOTIDE SEQUENCE [LARGE SCALE GENOMIC DNA]</scope>
    <source>
        <strain evidence="5 6">JCM30602</strain>
    </source>
</reference>
<evidence type="ECO:0000256" key="2">
    <source>
        <dbReference type="ARBA" id="ARBA00022741"/>
    </source>
</evidence>
<dbReference type="GO" id="GO:0005524">
    <property type="term" value="F:ATP binding"/>
    <property type="evidence" value="ECO:0007669"/>
    <property type="project" value="UniProtKB-KW"/>
</dbReference>
<dbReference type="OrthoDB" id="7438987at2"/>
<accession>A0A4R5QHF5</accession>
<dbReference type="PANTHER" id="PTHR23073">
    <property type="entry name" value="26S PROTEASOME REGULATORY SUBUNIT"/>
    <property type="match status" value="1"/>
</dbReference>
<dbReference type="Pfam" id="PF00004">
    <property type="entry name" value="AAA"/>
    <property type="match status" value="1"/>
</dbReference>
<comment type="caution">
    <text evidence="5">The sequence shown here is derived from an EMBL/GenBank/DDBJ whole genome shotgun (WGS) entry which is preliminary data.</text>
</comment>
<evidence type="ECO:0000313" key="5">
    <source>
        <dbReference type="EMBL" id="TDH62188.1"/>
    </source>
</evidence>
<dbReference type="InterPro" id="IPR050221">
    <property type="entry name" value="26S_Proteasome_ATPase"/>
</dbReference>
<gene>
    <name evidence="5" type="ORF">E2C06_13285</name>
</gene>
<dbReference type="InterPro" id="IPR054472">
    <property type="entry name" value="WHD"/>
</dbReference>
<dbReference type="AlphaFoldDB" id="A0A4R5QHF5"/>
<dbReference type="InterPro" id="IPR003959">
    <property type="entry name" value="ATPase_AAA_core"/>
</dbReference>
<comment type="similarity">
    <text evidence="1">Belongs to the AAA ATPase family.</text>
</comment>
<evidence type="ECO:0000256" key="1">
    <source>
        <dbReference type="ARBA" id="ARBA00006914"/>
    </source>
</evidence>
<dbReference type="SUPFAM" id="SSF52540">
    <property type="entry name" value="P-loop containing nucleoside triphosphate hydrolases"/>
    <property type="match status" value="1"/>
</dbReference>
<dbReference type="EMBL" id="SMSJ01000014">
    <property type="protein sequence ID" value="TDH62188.1"/>
    <property type="molecule type" value="Genomic_DNA"/>
</dbReference>
<dbReference type="Proteomes" id="UP000295096">
    <property type="component" value="Unassembled WGS sequence"/>
</dbReference>